<reference evidence="3" key="1">
    <citation type="journal article" date="2019" name="Int. J. Syst. Evol. Microbiol.">
        <title>The Global Catalogue of Microorganisms (GCM) 10K type strain sequencing project: providing services to taxonomists for standard genome sequencing and annotation.</title>
        <authorList>
            <consortium name="The Broad Institute Genomics Platform"/>
            <consortium name="The Broad Institute Genome Sequencing Center for Infectious Disease"/>
            <person name="Wu L."/>
            <person name="Ma J."/>
        </authorList>
    </citation>
    <scope>NUCLEOTIDE SEQUENCE [LARGE SCALE GENOMIC DNA]</scope>
    <source>
        <strain evidence="3">KACC 11407</strain>
    </source>
</reference>
<dbReference type="RefSeq" id="WP_386752155.1">
    <property type="nucleotide sequence ID" value="NZ_JBHSNM010000001.1"/>
</dbReference>
<dbReference type="Pfam" id="PF01963">
    <property type="entry name" value="TraB_PrgY_gumN"/>
    <property type="match status" value="1"/>
</dbReference>
<gene>
    <name evidence="2" type="ORF">ACFPN1_00790</name>
</gene>
<dbReference type="PANTHER" id="PTHR40590">
    <property type="entry name" value="CYTOPLASMIC PROTEIN-RELATED"/>
    <property type="match status" value="1"/>
</dbReference>
<dbReference type="Proteomes" id="UP001596036">
    <property type="component" value="Unassembled WGS sequence"/>
</dbReference>
<protein>
    <submittedName>
        <fullName evidence="2">TraB/GumN family protein</fullName>
    </submittedName>
</protein>
<keyword evidence="1" id="KW-0732">Signal</keyword>
<sequence length="319" mass="34330">MTPCIRRSAFALCLLACSLAVGGAHADSPAATTAAPAAASRPAPKPLLWKVSDQDNSIYLLGSFHLLKADDYPLSSDIEQAFAEADKLVFEVPPAELSDPALGLKMAQLAGYSDGRTLSQVVPVDVLAKMKQVLGAEHVSQLEAMEPWFINLGLLIGVSQKLGFQPDQGLDLHLARRAEAASKPVAGLETADQQLAVLDSTPMDEQVAGLRDFLADPAEAQKLLTETHEAWRNGDAKRLGELAIDQFRTDTPVTYRIINVQRNDAWVPQLQQMLDGAKEGNTLVVVGAMHLLGQDGVVEKLRAKGYRVERICSACSGQK</sequence>
<evidence type="ECO:0000313" key="2">
    <source>
        <dbReference type="EMBL" id="MFC5568600.1"/>
    </source>
</evidence>
<feature type="signal peptide" evidence="1">
    <location>
        <begin position="1"/>
        <end position="26"/>
    </location>
</feature>
<evidence type="ECO:0000256" key="1">
    <source>
        <dbReference type="SAM" id="SignalP"/>
    </source>
</evidence>
<evidence type="ECO:0000313" key="3">
    <source>
        <dbReference type="Proteomes" id="UP001596036"/>
    </source>
</evidence>
<name>A0ABW0SI33_9GAMM</name>
<dbReference type="EMBL" id="JBHSNM010000001">
    <property type="protein sequence ID" value="MFC5568600.1"/>
    <property type="molecule type" value="Genomic_DNA"/>
</dbReference>
<dbReference type="PANTHER" id="PTHR40590:SF1">
    <property type="entry name" value="CYTOPLASMIC PROTEIN"/>
    <property type="match status" value="1"/>
</dbReference>
<dbReference type="InterPro" id="IPR002816">
    <property type="entry name" value="TraB/PrgY/GumN_fam"/>
</dbReference>
<keyword evidence="3" id="KW-1185">Reference proteome</keyword>
<dbReference type="CDD" id="cd14789">
    <property type="entry name" value="Tiki"/>
    <property type="match status" value="1"/>
</dbReference>
<proteinExistence type="predicted"/>
<dbReference type="InterPro" id="IPR047111">
    <property type="entry name" value="YbaP-like"/>
</dbReference>
<accession>A0ABW0SI33</accession>
<feature type="chain" id="PRO_5045142263" evidence="1">
    <location>
        <begin position="27"/>
        <end position="319"/>
    </location>
</feature>
<organism evidence="2 3">
    <name type="scientific">Lysobacter yangpyeongensis</name>
    <dbReference type="NCBI Taxonomy" id="346182"/>
    <lineage>
        <taxon>Bacteria</taxon>
        <taxon>Pseudomonadati</taxon>
        <taxon>Pseudomonadota</taxon>
        <taxon>Gammaproteobacteria</taxon>
        <taxon>Lysobacterales</taxon>
        <taxon>Lysobacteraceae</taxon>
        <taxon>Lysobacter</taxon>
    </lineage>
</organism>
<comment type="caution">
    <text evidence="2">The sequence shown here is derived from an EMBL/GenBank/DDBJ whole genome shotgun (WGS) entry which is preliminary data.</text>
</comment>